<feature type="transmembrane region" description="Helical" evidence="2">
    <location>
        <begin position="141"/>
        <end position="160"/>
    </location>
</feature>
<evidence type="ECO:0000256" key="1">
    <source>
        <dbReference type="SAM" id="MobiDB-lite"/>
    </source>
</evidence>
<reference evidence="4 6" key="2">
    <citation type="submission" date="2014-05" db="EMBL/GenBank/DDBJ databases">
        <authorList>
            <person name="Jahns A.C."/>
            <person name="Eilers H."/>
            <person name="Alexeyev O.A."/>
        </authorList>
    </citation>
    <scope>NUCLEOTIDE SEQUENCE [LARGE SCALE GENOMIC DNA]</scope>
    <source>
        <strain evidence="4 6">DSM 20700</strain>
    </source>
</reference>
<dbReference type="EMBL" id="JNBU01000075">
    <property type="protein sequence ID" value="OCT41880.1"/>
    <property type="molecule type" value="Genomic_DNA"/>
</dbReference>
<gene>
    <name evidence="3" type="ORF">H641_07267</name>
    <name evidence="4" type="ORF">L860_14000</name>
</gene>
<dbReference type="Proteomes" id="UP000016307">
    <property type="component" value="Unassembled WGS sequence"/>
</dbReference>
<evidence type="ECO:0000313" key="6">
    <source>
        <dbReference type="Proteomes" id="UP000094467"/>
    </source>
</evidence>
<proteinExistence type="predicted"/>
<feature type="compositionally biased region" description="Basic and acidic residues" evidence="1">
    <location>
        <begin position="81"/>
        <end position="91"/>
    </location>
</feature>
<dbReference type="EMBL" id="AOSS01000273">
    <property type="protein sequence ID" value="ERF55896.1"/>
    <property type="molecule type" value="Genomic_DNA"/>
</dbReference>
<reference evidence="3 5" key="1">
    <citation type="journal article" date="2013" name="BMC Genomics">
        <title>Comparative genomics reveals distinct host-interacting traits of three major human-associated propionibacteria.</title>
        <authorList>
            <person name="Mak T.N."/>
            <person name="Schmid M."/>
            <person name="Brzuszkiewicz E."/>
            <person name="Zeng G."/>
            <person name="Meyer R."/>
            <person name="Sfanos K.S."/>
            <person name="Brinkmann V."/>
            <person name="Meyer T.F."/>
            <person name="Bruggemann H."/>
        </authorList>
    </citation>
    <scope>NUCLEOTIDE SEQUENCE [LARGE SCALE GENOMIC DNA]</scope>
    <source>
        <strain evidence="3 5">DSM 20700</strain>
    </source>
</reference>
<keyword evidence="2" id="KW-0472">Membrane</keyword>
<organism evidence="3 5">
    <name type="scientific">Cutibacterium granulosum DSM 20700</name>
    <dbReference type="NCBI Taxonomy" id="1160719"/>
    <lineage>
        <taxon>Bacteria</taxon>
        <taxon>Bacillati</taxon>
        <taxon>Actinomycetota</taxon>
        <taxon>Actinomycetes</taxon>
        <taxon>Propionibacteriales</taxon>
        <taxon>Propionibacteriaceae</taxon>
        <taxon>Cutibacterium</taxon>
    </lineage>
</organism>
<sequence>MGLFRPYEQGQTKTETDRSAPKEAAAPEHASPQSEHAETSGTSSDKSTRRDTSAGRGTSAGQGSAASKAHQPKGAPTPTRAEAEAARRERLNPSLSPKEQRRRDRRVRQEKRLEAMQAAERRPERGLIRDYVDSRWTFSEFLMPVFLIVMAVWLAILIFAPRAIAAVNLLSLAMLVAMLGWIIDSWRLWAGVKKQLNTKYPGVSRKGLLSYLNNRAMTPRRWRNPVPRVERGSHRRA</sequence>
<protein>
    <submittedName>
        <fullName evidence="4">Membrane protein</fullName>
    </submittedName>
</protein>
<evidence type="ECO:0000313" key="4">
    <source>
        <dbReference type="EMBL" id="OCT41880.1"/>
    </source>
</evidence>
<dbReference type="Pfam" id="PF11241">
    <property type="entry name" value="DUF3043"/>
    <property type="match status" value="1"/>
</dbReference>
<feature type="compositionally biased region" description="Polar residues" evidence="1">
    <location>
        <begin position="55"/>
        <end position="65"/>
    </location>
</feature>
<keyword evidence="2" id="KW-1133">Transmembrane helix</keyword>
<dbReference type="AlphaFoldDB" id="U1FA16"/>
<comment type="caution">
    <text evidence="3">The sequence shown here is derived from an EMBL/GenBank/DDBJ whole genome shotgun (WGS) entry which is preliminary data.</text>
</comment>
<evidence type="ECO:0000313" key="3">
    <source>
        <dbReference type="EMBL" id="ERF55896.1"/>
    </source>
</evidence>
<dbReference type="InterPro" id="IPR021403">
    <property type="entry name" value="DUF3043"/>
</dbReference>
<evidence type="ECO:0000313" key="5">
    <source>
        <dbReference type="Proteomes" id="UP000016307"/>
    </source>
</evidence>
<keyword evidence="2" id="KW-0812">Transmembrane</keyword>
<dbReference type="RefSeq" id="WP_021104456.1">
    <property type="nucleotide sequence ID" value="NZ_AOSS01000273.1"/>
</dbReference>
<feature type="region of interest" description="Disordered" evidence="1">
    <location>
        <begin position="1"/>
        <end position="109"/>
    </location>
</feature>
<dbReference type="PATRIC" id="fig|1160719.4.peg.1367"/>
<accession>U1FA16</accession>
<evidence type="ECO:0000256" key="2">
    <source>
        <dbReference type="SAM" id="Phobius"/>
    </source>
</evidence>
<keyword evidence="5" id="KW-1185">Reference proteome</keyword>
<name>U1FA16_9ACTN</name>
<feature type="transmembrane region" description="Helical" evidence="2">
    <location>
        <begin position="166"/>
        <end position="189"/>
    </location>
</feature>